<evidence type="ECO:0000259" key="2">
    <source>
        <dbReference type="Pfam" id="PF00188"/>
    </source>
</evidence>
<organism evidence="3 4">
    <name type="scientific">Micromonospora rosaria</name>
    <dbReference type="NCBI Taxonomy" id="47874"/>
    <lineage>
        <taxon>Bacteria</taxon>
        <taxon>Bacillati</taxon>
        <taxon>Actinomycetota</taxon>
        <taxon>Actinomycetes</taxon>
        <taxon>Micromonosporales</taxon>
        <taxon>Micromonosporaceae</taxon>
        <taxon>Micromonospora</taxon>
    </lineage>
</organism>
<protein>
    <recommendedName>
        <fullName evidence="2">SCP domain-containing protein</fullName>
    </recommendedName>
</protein>
<dbReference type="AlphaFoldDB" id="A0A136PKL8"/>
<evidence type="ECO:0000313" key="4">
    <source>
        <dbReference type="Proteomes" id="UP000070620"/>
    </source>
</evidence>
<dbReference type="CDD" id="cd05379">
    <property type="entry name" value="CAP_bacterial"/>
    <property type="match status" value="1"/>
</dbReference>
<evidence type="ECO:0000256" key="1">
    <source>
        <dbReference type="SAM" id="MobiDB-lite"/>
    </source>
</evidence>
<dbReference type="PANTHER" id="PTHR31157:SF1">
    <property type="entry name" value="SCP DOMAIN-CONTAINING PROTEIN"/>
    <property type="match status" value="1"/>
</dbReference>
<reference evidence="3 4" key="1">
    <citation type="submission" date="2016-01" db="EMBL/GenBank/DDBJ databases">
        <title>Whole genome sequence and analysis of Micromonospora rosaria DSM 803, which can produce antibacterial substance rosamicin.</title>
        <authorList>
            <person name="Yang H."/>
            <person name="He X."/>
            <person name="Zhu D."/>
        </authorList>
    </citation>
    <scope>NUCLEOTIDE SEQUENCE [LARGE SCALE GENOMIC DNA]</scope>
    <source>
        <strain evidence="3 4">DSM 803</strain>
    </source>
</reference>
<keyword evidence="4" id="KW-1185">Reference proteome</keyword>
<feature type="compositionally biased region" description="Basic and acidic residues" evidence="1">
    <location>
        <begin position="30"/>
        <end position="39"/>
    </location>
</feature>
<dbReference type="PANTHER" id="PTHR31157">
    <property type="entry name" value="SCP DOMAIN-CONTAINING PROTEIN"/>
    <property type="match status" value="1"/>
</dbReference>
<dbReference type="SUPFAM" id="SSF55797">
    <property type="entry name" value="PR-1-like"/>
    <property type="match status" value="1"/>
</dbReference>
<feature type="region of interest" description="Disordered" evidence="1">
    <location>
        <begin position="23"/>
        <end position="52"/>
    </location>
</feature>
<dbReference type="Gene3D" id="3.40.33.10">
    <property type="entry name" value="CAP"/>
    <property type="match status" value="1"/>
</dbReference>
<comment type="caution">
    <text evidence="3">The sequence shown here is derived from an EMBL/GenBank/DDBJ whole genome shotgun (WGS) entry which is preliminary data.</text>
</comment>
<sequence>MLSLVNTERAGAGCPAVRTEGRLTTAAQRHSQDQADHRNMSHTGSDGSTVGDRLDRAGYSWSTYGENVAVNRPSAEAVMAAWMNSPGHRANVLNCAFTELGVGMVTRGDQTYWTQKFAAPR</sequence>
<dbReference type="Proteomes" id="UP000070620">
    <property type="component" value="Unassembled WGS sequence"/>
</dbReference>
<evidence type="ECO:0000313" key="3">
    <source>
        <dbReference type="EMBL" id="KXK58943.1"/>
    </source>
</evidence>
<feature type="domain" description="SCP" evidence="2">
    <location>
        <begin position="2"/>
        <end position="117"/>
    </location>
</feature>
<dbReference type="Pfam" id="PF00188">
    <property type="entry name" value="CAP"/>
    <property type="match status" value="1"/>
</dbReference>
<dbReference type="EMBL" id="LRQV01000143">
    <property type="protein sequence ID" value="KXK58943.1"/>
    <property type="molecule type" value="Genomic_DNA"/>
</dbReference>
<name>A0A136PKL8_9ACTN</name>
<gene>
    <name evidence="3" type="ORF">AWW66_26980</name>
</gene>
<proteinExistence type="predicted"/>
<accession>A0A136PKL8</accession>
<dbReference type="InterPro" id="IPR014044">
    <property type="entry name" value="CAP_dom"/>
</dbReference>
<dbReference type="InterPro" id="IPR035940">
    <property type="entry name" value="CAP_sf"/>
</dbReference>